<dbReference type="GO" id="GO:0015295">
    <property type="term" value="F:solute:proton symporter activity"/>
    <property type="evidence" value="ECO:0007669"/>
    <property type="project" value="TreeGrafter"/>
</dbReference>
<accession>A0A9X4XL56</accession>
<evidence type="ECO:0000256" key="1">
    <source>
        <dbReference type="ARBA" id="ARBA00004651"/>
    </source>
</evidence>
<evidence type="ECO:0000256" key="8">
    <source>
        <dbReference type="RuleBase" id="RU365092"/>
    </source>
</evidence>
<keyword evidence="8" id="KW-0997">Cell inner membrane</keyword>
<feature type="transmembrane region" description="Helical" evidence="8">
    <location>
        <begin position="31"/>
        <end position="52"/>
    </location>
</feature>
<protein>
    <recommendedName>
        <fullName evidence="8">L-lactate permease</fullName>
    </recommendedName>
</protein>
<evidence type="ECO:0000256" key="6">
    <source>
        <dbReference type="ARBA" id="ARBA00022989"/>
    </source>
</evidence>
<dbReference type="InterPro" id="IPR003804">
    <property type="entry name" value="Lactate_perm"/>
</dbReference>
<reference evidence="9 10" key="1">
    <citation type="submission" date="2019-11" db="EMBL/GenBank/DDBJ databases">
        <title>Whole-genome sequence of Rhodoplanes serenus DSM 18633, type strain.</title>
        <authorList>
            <person name="Kyndt J.A."/>
            <person name="Meyer T.E."/>
        </authorList>
    </citation>
    <scope>NUCLEOTIDE SEQUENCE [LARGE SCALE GENOMIC DNA]</scope>
    <source>
        <strain evidence="9 10">DSM 18633</strain>
    </source>
</reference>
<comment type="similarity">
    <text evidence="2 8">Belongs to the lactate permease family.</text>
</comment>
<feature type="transmembrane region" description="Helical" evidence="8">
    <location>
        <begin position="350"/>
        <end position="370"/>
    </location>
</feature>
<comment type="caution">
    <text evidence="9">The sequence shown here is derived from an EMBL/GenBank/DDBJ whole genome shotgun (WGS) entry which is preliminary data.</text>
</comment>
<comment type="subcellular location">
    <subcellularLocation>
        <location evidence="8">Cell inner membrane</location>
        <topology evidence="8">Multi-pass membrane protein</topology>
    </subcellularLocation>
    <subcellularLocation>
        <location evidence="1">Cell membrane</location>
        <topology evidence="1">Multi-pass membrane protein</topology>
    </subcellularLocation>
</comment>
<dbReference type="PANTHER" id="PTHR30003">
    <property type="entry name" value="L-LACTATE PERMEASE"/>
    <property type="match status" value="1"/>
</dbReference>
<evidence type="ECO:0000256" key="7">
    <source>
        <dbReference type="ARBA" id="ARBA00023136"/>
    </source>
</evidence>
<feature type="transmembrane region" description="Helical" evidence="8">
    <location>
        <begin position="109"/>
        <end position="138"/>
    </location>
</feature>
<keyword evidence="6 8" id="KW-1133">Transmembrane helix</keyword>
<name>A0A9X4XL56_9BRAD</name>
<keyword evidence="5 8" id="KW-0812">Transmembrane</keyword>
<dbReference type="EMBL" id="WNKV01000009">
    <property type="protein sequence ID" value="MTW17170.1"/>
    <property type="molecule type" value="Genomic_DNA"/>
</dbReference>
<sequence length="530" mass="55123">MSLPMNVVTWSGAALSIILLVYLLVWRRWSAVQASAAGALIAIVIAFGLYGATPQGVGVEVAKGVWNSVSIIAVIVPAILIYEVSREVGGFGTIQRELSRLIPDKLLQVIALGWCFSSFLQGPSGFGVPIAVTAPLLIGIGVKPFWAVLVPLMAHAWANTFGTLALAWEALVQQTTLIADATLYWETAFKTGLLTGLLCVIAGSLLCWQYARFAGLRRGWPAVLVVGLIQAGGQLLLTQITPTLSVVIPTTLALGVVFALGRLPRYARSYADGSPMLVDVPEGASDKSPLTIHEALLPYYILVGVSVFVLLTPGVNAALGAWKMSVAFPETSTAYGFVNKAQPVYGSVSWLTHSGFFLVLAAAASCAYFGSKGLIRRDGLVRILADTARKSVPAAISVALLLTMSKVMTGSGQIEVLARGTAGATGAYYAALAPLVGTLGAFMSSSNVSSNILFGQFQESMAQFTGKSVSSILAAQTSGAAIGTMFSPSKVLLGTTTAGIVGQEGAIIKKLLVVAVVAAALMGLVTALAV</sequence>
<feature type="transmembrane region" description="Helical" evidence="8">
    <location>
        <begin position="511"/>
        <end position="529"/>
    </location>
</feature>
<feature type="transmembrane region" description="Helical" evidence="8">
    <location>
        <begin position="145"/>
        <end position="168"/>
    </location>
</feature>
<proteinExistence type="inferred from homology"/>
<dbReference type="GO" id="GO:0005886">
    <property type="term" value="C:plasma membrane"/>
    <property type="evidence" value="ECO:0007669"/>
    <property type="project" value="UniProtKB-SubCell"/>
</dbReference>
<feature type="transmembrane region" description="Helical" evidence="8">
    <location>
        <begin position="188"/>
        <end position="208"/>
    </location>
</feature>
<evidence type="ECO:0000256" key="2">
    <source>
        <dbReference type="ARBA" id="ARBA00010100"/>
    </source>
</evidence>
<evidence type="ECO:0000256" key="4">
    <source>
        <dbReference type="ARBA" id="ARBA00022475"/>
    </source>
</evidence>
<evidence type="ECO:0000313" key="10">
    <source>
        <dbReference type="Proteomes" id="UP000438991"/>
    </source>
</evidence>
<comment type="function">
    <text evidence="8">Uptake of L-lactate across the membrane. Can also transport D-lactate and glycolate.</text>
</comment>
<evidence type="ECO:0000313" key="9">
    <source>
        <dbReference type="EMBL" id="MTW17170.1"/>
    </source>
</evidence>
<feature type="transmembrane region" description="Helical" evidence="8">
    <location>
        <begin position="297"/>
        <end position="322"/>
    </location>
</feature>
<keyword evidence="7 8" id="KW-0472">Membrane</keyword>
<feature type="transmembrane region" description="Helical" evidence="8">
    <location>
        <begin position="220"/>
        <end position="237"/>
    </location>
</feature>
<organism evidence="9 10">
    <name type="scientific">Rhodoplanes serenus</name>
    <dbReference type="NCBI Taxonomy" id="200615"/>
    <lineage>
        <taxon>Bacteria</taxon>
        <taxon>Pseudomonadati</taxon>
        <taxon>Pseudomonadota</taxon>
        <taxon>Alphaproteobacteria</taxon>
        <taxon>Hyphomicrobiales</taxon>
        <taxon>Nitrobacteraceae</taxon>
        <taxon>Rhodoplanes</taxon>
    </lineage>
</organism>
<dbReference type="AlphaFoldDB" id="A0A9X4XL56"/>
<dbReference type="Proteomes" id="UP000438991">
    <property type="component" value="Unassembled WGS sequence"/>
</dbReference>
<dbReference type="RefSeq" id="WP_155479937.1">
    <property type="nucleotide sequence ID" value="NZ_WNKV01000009.1"/>
</dbReference>
<feature type="transmembrane region" description="Helical" evidence="8">
    <location>
        <begin position="391"/>
        <end position="408"/>
    </location>
</feature>
<feature type="transmembrane region" description="Helical" evidence="8">
    <location>
        <begin position="243"/>
        <end position="261"/>
    </location>
</feature>
<feature type="transmembrane region" description="Helical" evidence="8">
    <location>
        <begin position="64"/>
        <end position="82"/>
    </location>
</feature>
<keyword evidence="4" id="KW-1003">Cell membrane</keyword>
<gene>
    <name evidence="9" type="ORF">GJ689_13250</name>
</gene>
<dbReference type="Pfam" id="PF02652">
    <property type="entry name" value="Lactate_perm"/>
    <property type="match status" value="1"/>
</dbReference>
<evidence type="ECO:0000256" key="5">
    <source>
        <dbReference type="ARBA" id="ARBA00022692"/>
    </source>
</evidence>
<keyword evidence="3 8" id="KW-0813">Transport</keyword>
<dbReference type="PANTHER" id="PTHR30003:SF0">
    <property type="entry name" value="GLYCOLATE PERMEASE GLCA-RELATED"/>
    <property type="match status" value="1"/>
</dbReference>
<feature type="transmembrane region" description="Helical" evidence="8">
    <location>
        <begin position="7"/>
        <end position="25"/>
    </location>
</feature>
<dbReference type="GO" id="GO:0015129">
    <property type="term" value="F:lactate transmembrane transporter activity"/>
    <property type="evidence" value="ECO:0007669"/>
    <property type="project" value="UniProtKB-UniRule"/>
</dbReference>
<evidence type="ECO:0000256" key="3">
    <source>
        <dbReference type="ARBA" id="ARBA00022448"/>
    </source>
</evidence>
<feature type="transmembrane region" description="Helical" evidence="8">
    <location>
        <begin position="428"/>
        <end position="454"/>
    </location>
</feature>